<evidence type="ECO:0000256" key="3">
    <source>
        <dbReference type="ARBA" id="ARBA00022525"/>
    </source>
</evidence>
<evidence type="ECO:0000256" key="5">
    <source>
        <dbReference type="SAM" id="Phobius"/>
    </source>
</evidence>
<evidence type="ECO:0000256" key="4">
    <source>
        <dbReference type="ARBA" id="ARBA00022729"/>
    </source>
</evidence>
<evidence type="ECO:0000313" key="6">
    <source>
        <dbReference type="EMBL" id="OBS59481.1"/>
    </source>
</evidence>
<dbReference type="OrthoDB" id="9784605at2759"/>
<evidence type="ECO:0008006" key="8">
    <source>
        <dbReference type="Google" id="ProtNLM"/>
    </source>
</evidence>
<keyword evidence="3" id="KW-0964">Secreted</keyword>
<dbReference type="GO" id="GO:0005576">
    <property type="term" value="C:extracellular region"/>
    <property type="evidence" value="ECO:0007669"/>
    <property type="project" value="UniProtKB-SubCell"/>
</dbReference>
<accession>A0A1A6FZZ3</accession>
<keyword evidence="7" id="KW-1185">Reference proteome</keyword>
<protein>
    <recommendedName>
        <fullName evidence="8">Protein FAM24A</fullName>
    </recommendedName>
</protein>
<dbReference type="Proteomes" id="UP000092124">
    <property type="component" value="Unassembled WGS sequence"/>
</dbReference>
<dbReference type="Pfam" id="PF15193">
    <property type="entry name" value="FAM24"/>
    <property type="match status" value="1"/>
</dbReference>
<gene>
    <name evidence="6" type="ORF">A6R68_09393</name>
</gene>
<feature type="transmembrane region" description="Helical" evidence="5">
    <location>
        <begin position="12"/>
        <end position="34"/>
    </location>
</feature>
<keyword evidence="5" id="KW-0472">Membrane</keyword>
<comment type="caution">
    <text evidence="6">The sequence shown here is derived from an EMBL/GenBank/DDBJ whole genome shotgun (WGS) entry which is preliminary data.</text>
</comment>
<evidence type="ECO:0000256" key="2">
    <source>
        <dbReference type="ARBA" id="ARBA00007386"/>
    </source>
</evidence>
<evidence type="ECO:0000256" key="1">
    <source>
        <dbReference type="ARBA" id="ARBA00004613"/>
    </source>
</evidence>
<keyword evidence="5" id="KW-0812">Transmembrane</keyword>
<dbReference type="PANTHER" id="PTHR35860:SF4">
    <property type="entry name" value="PROTEIN FAM24A-LIKE"/>
    <property type="match status" value="1"/>
</dbReference>
<name>A0A1A6FZZ3_NEOLE</name>
<reference evidence="6 7" key="1">
    <citation type="submission" date="2016-06" db="EMBL/GenBank/DDBJ databases">
        <title>The Draft Genome Sequence and Annotation of the Desert Woodrat Neotoma lepida.</title>
        <authorList>
            <person name="Campbell M."/>
            <person name="Oakeson K.F."/>
            <person name="Yandell M."/>
            <person name="Halpert J.R."/>
            <person name="Dearing D."/>
        </authorList>
    </citation>
    <scope>NUCLEOTIDE SEQUENCE [LARGE SCALE GENOMIC DNA]</scope>
    <source>
        <strain evidence="6">417</strain>
        <tissue evidence="6">Liver</tissue>
    </source>
</reference>
<evidence type="ECO:0000313" key="7">
    <source>
        <dbReference type="Proteomes" id="UP000092124"/>
    </source>
</evidence>
<comment type="subcellular location">
    <subcellularLocation>
        <location evidence="1">Secreted</location>
    </subcellularLocation>
</comment>
<comment type="similarity">
    <text evidence="2">Belongs to the FAM24 family.</text>
</comment>
<keyword evidence="5" id="KW-1133">Transmembrane helix</keyword>
<dbReference type="InterPro" id="IPR028122">
    <property type="entry name" value="FAM24"/>
</dbReference>
<dbReference type="PANTHER" id="PTHR35860">
    <property type="entry name" value="PROTEIN FAM24B"/>
    <property type="match status" value="1"/>
</dbReference>
<dbReference type="STRING" id="56216.A0A1A6FZZ3"/>
<keyword evidence="4" id="KW-0732">Signal</keyword>
<sequence>MSGSFDLRTIITISIGGGILAGMFLLIGVVLCLYSKIAKALNSSRTADEAVAVSCVDPGNQYKVTFDNIIPAKAITTESCPTLQCCDDCTIYTDVGNLPPCFCNISEGL</sequence>
<proteinExistence type="inferred from homology"/>
<organism evidence="6 7">
    <name type="scientific">Neotoma lepida</name>
    <name type="common">Desert woodrat</name>
    <dbReference type="NCBI Taxonomy" id="56216"/>
    <lineage>
        <taxon>Eukaryota</taxon>
        <taxon>Metazoa</taxon>
        <taxon>Chordata</taxon>
        <taxon>Craniata</taxon>
        <taxon>Vertebrata</taxon>
        <taxon>Euteleostomi</taxon>
        <taxon>Mammalia</taxon>
        <taxon>Eutheria</taxon>
        <taxon>Euarchontoglires</taxon>
        <taxon>Glires</taxon>
        <taxon>Rodentia</taxon>
        <taxon>Myomorpha</taxon>
        <taxon>Muroidea</taxon>
        <taxon>Cricetidae</taxon>
        <taxon>Neotominae</taxon>
        <taxon>Neotoma</taxon>
    </lineage>
</organism>
<dbReference type="EMBL" id="LZPO01108068">
    <property type="protein sequence ID" value="OBS59481.1"/>
    <property type="molecule type" value="Genomic_DNA"/>
</dbReference>
<dbReference type="AlphaFoldDB" id="A0A1A6FZZ3"/>